<evidence type="ECO:0000259" key="1">
    <source>
        <dbReference type="Pfam" id="PF18701"/>
    </source>
</evidence>
<dbReference type="PANTHER" id="PTHR47331">
    <property type="entry name" value="PHD-TYPE DOMAIN-CONTAINING PROTEIN"/>
    <property type="match status" value="1"/>
</dbReference>
<evidence type="ECO:0000313" key="2">
    <source>
        <dbReference type="EMBL" id="CAG6511570.1"/>
    </source>
</evidence>
<dbReference type="AlphaFoldDB" id="A0A8D8DMU1"/>
<name>A0A8D8DMU1_CULPI</name>
<accession>A0A8D8DMU1</accession>
<feature type="domain" description="DUF5641" evidence="1">
    <location>
        <begin position="13"/>
        <end position="103"/>
    </location>
</feature>
<sequence>MLNSDTWNRAYAQEMRRTVQDFWKRWTRDYVHHLHQRPKWHQGTRNPQVGELVLLKQENLPPLQWNIGRITATHPGRDGRCRVVDVRTTRGTYRRAAAEVCLLPIETESSKLENPVQHQMQLPTSQREL</sequence>
<dbReference type="EMBL" id="HBUE01269133">
    <property type="protein sequence ID" value="CAG6563004.1"/>
    <property type="molecule type" value="Transcribed_RNA"/>
</dbReference>
<dbReference type="Pfam" id="PF18701">
    <property type="entry name" value="DUF5641"/>
    <property type="match status" value="1"/>
</dbReference>
<proteinExistence type="predicted"/>
<dbReference type="EMBL" id="HBUE01035666">
    <property type="protein sequence ID" value="CAG6458601.1"/>
    <property type="molecule type" value="Transcribed_RNA"/>
</dbReference>
<dbReference type="PANTHER" id="PTHR47331:SF6">
    <property type="entry name" value="DOUBLECORTIN DOMAIN-CONTAINING PROTEIN"/>
    <property type="match status" value="1"/>
</dbReference>
<reference evidence="2" key="1">
    <citation type="submission" date="2021-05" db="EMBL/GenBank/DDBJ databases">
        <authorList>
            <person name="Alioto T."/>
            <person name="Alioto T."/>
            <person name="Gomez Garrido J."/>
        </authorList>
    </citation>
    <scope>NUCLEOTIDE SEQUENCE</scope>
</reference>
<dbReference type="EMBL" id="HBUE01163879">
    <property type="protein sequence ID" value="CAG6511570.1"/>
    <property type="molecule type" value="Transcribed_RNA"/>
</dbReference>
<dbReference type="InterPro" id="IPR040676">
    <property type="entry name" value="DUF5641"/>
</dbReference>
<organism evidence="2">
    <name type="scientific">Culex pipiens</name>
    <name type="common">House mosquito</name>
    <dbReference type="NCBI Taxonomy" id="7175"/>
    <lineage>
        <taxon>Eukaryota</taxon>
        <taxon>Metazoa</taxon>
        <taxon>Ecdysozoa</taxon>
        <taxon>Arthropoda</taxon>
        <taxon>Hexapoda</taxon>
        <taxon>Insecta</taxon>
        <taxon>Pterygota</taxon>
        <taxon>Neoptera</taxon>
        <taxon>Endopterygota</taxon>
        <taxon>Diptera</taxon>
        <taxon>Nematocera</taxon>
        <taxon>Culicoidea</taxon>
        <taxon>Culicidae</taxon>
        <taxon>Culicinae</taxon>
        <taxon>Culicini</taxon>
        <taxon>Culex</taxon>
        <taxon>Culex</taxon>
    </lineage>
</organism>
<protein>
    <submittedName>
        <fullName evidence="2">(northern house mosquito) hypothetical protein</fullName>
    </submittedName>
</protein>